<evidence type="ECO:0000313" key="12">
    <source>
        <dbReference type="EMBL" id="EHO17031.1"/>
    </source>
</evidence>
<keyword evidence="4 8" id="KW-0521">NADP</keyword>
<organism evidence="12 13">
    <name type="scientific">Stomatobaculum longum</name>
    <dbReference type="NCBI Taxonomy" id="796942"/>
    <lineage>
        <taxon>Bacteria</taxon>
        <taxon>Bacillati</taxon>
        <taxon>Bacillota</taxon>
        <taxon>Clostridia</taxon>
        <taxon>Lachnospirales</taxon>
        <taxon>Lachnospiraceae</taxon>
        <taxon>Stomatobaculum</taxon>
    </lineage>
</organism>
<feature type="domain" description="SDH C-terminal" evidence="11">
    <location>
        <begin position="250"/>
        <end position="269"/>
    </location>
</feature>
<feature type="binding site" evidence="8">
    <location>
        <position position="257"/>
    </location>
    <ligand>
        <name>shikimate</name>
        <dbReference type="ChEBI" id="CHEBI:36208"/>
    </ligand>
</feature>
<reference evidence="12 13" key="1">
    <citation type="submission" date="2011-10" db="EMBL/GenBank/DDBJ databases">
        <title>The Genome Sequence of Lachnospiraceae bacterium ACC2.</title>
        <authorList>
            <consortium name="The Broad Institute Genome Sequencing Platform"/>
            <person name="Earl A."/>
            <person name="Ward D."/>
            <person name="Feldgarden M."/>
            <person name="Gevers D."/>
            <person name="Sizova M."/>
            <person name="Hazen A."/>
            <person name="Epstein S."/>
            <person name="Young S.K."/>
            <person name="Zeng Q."/>
            <person name="Gargeya S."/>
            <person name="Fitzgerald M."/>
            <person name="Haas B."/>
            <person name="Abouelleil A."/>
            <person name="Alvarado L."/>
            <person name="Arachchi H.M."/>
            <person name="Berlin A."/>
            <person name="Brown A."/>
            <person name="Chapman S.B."/>
            <person name="Chen Z."/>
            <person name="Dunbar C."/>
            <person name="Freedman E."/>
            <person name="Gearin G."/>
            <person name="Goldberg J."/>
            <person name="Griggs A."/>
            <person name="Gujja S."/>
            <person name="Heiman D."/>
            <person name="Howarth C."/>
            <person name="Larson L."/>
            <person name="Lui A."/>
            <person name="MacDonald P.J.P."/>
            <person name="Montmayeur A."/>
            <person name="Murphy C."/>
            <person name="Neiman D."/>
            <person name="Pearson M."/>
            <person name="Priest M."/>
            <person name="Roberts A."/>
            <person name="Saif S."/>
            <person name="Shea T."/>
            <person name="Shenoy N."/>
            <person name="Sisk P."/>
            <person name="Stolte C."/>
            <person name="Sykes S."/>
            <person name="Wortman J."/>
            <person name="Nusbaum C."/>
            <person name="Birren B."/>
        </authorList>
    </citation>
    <scope>NUCLEOTIDE SEQUENCE [LARGE SCALE GENOMIC DNA]</scope>
    <source>
        <strain evidence="12 13">ACC2</strain>
    </source>
</reference>
<dbReference type="GeneID" id="86940410"/>
<dbReference type="CDD" id="cd01065">
    <property type="entry name" value="NAD_bind_Shikimate_DH"/>
    <property type="match status" value="1"/>
</dbReference>
<dbReference type="GO" id="GO:0004764">
    <property type="term" value="F:shikimate 3-dehydrogenase (NADP+) activity"/>
    <property type="evidence" value="ECO:0007669"/>
    <property type="project" value="UniProtKB-UniRule"/>
</dbReference>
<dbReference type="Pfam" id="PF18317">
    <property type="entry name" value="SDH_C"/>
    <property type="match status" value="1"/>
</dbReference>
<dbReference type="InterPro" id="IPR006151">
    <property type="entry name" value="Shikm_DH/Glu-tRNA_Rdtase"/>
</dbReference>
<dbReference type="HAMAP" id="MF_00222">
    <property type="entry name" value="Shikimate_DH_AroE"/>
    <property type="match status" value="1"/>
</dbReference>
<feature type="binding site" evidence="8">
    <location>
        <begin position="19"/>
        <end position="21"/>
    </location>
    <ligand>
        <name>shikimate</name>
        <dbReference type="ChEBI" id="CHEBI:36208"/>
    </ligand>
</feature>
<dbReference type="GO" id="GO:0008652">
    <property type="term" value="P:amino acid biosynthetic process"/>
    <property type="evidence" value="ECO:0007669"/>
    <property type="project" value="UniProtKB-KW"/>
</dbReference>
<dbReference type="Proteomes" id="UP000018466">
    <property type="component" value="Unassembled WGS sequence"/>
</dbReference>
<dbReference type="EC" id="1.1.1.25" evidence="2 8"/>
<dbReference type="EMBL" id="AGEL01000006">
    <property type="protein sequence ID" value="EHO17031.1"/>
    <property type="molecule type" value="Genomic_DNA"/>
</dbReference>
<dbReference type="Pfam" id="PF08501">
    <property type="entry name" value="Shikimate_dh_N"/>
    <property type="match status" value="1"/>
</dbReference>
<dbReference type="InterPro" id="IPR041121">
    <property type="entry name" value="SDH_C"/>
</dbReference>
<dbReference type="InterPro" id="IPR036291">
    <property type="entry name" value="NAD(P)-bd_dom_sf"/>
</dbReference>
<keyword evidence="6 8" id="KW-0057">Aromatic amino acid biosynthesis</keyword>
<comment type="caution">
    <text evidence="12">The sequence shown here is derived from an EMBL/GenBank/DDBJ whole genome shotgun (WGS) entry which is preliminary data.</text>
</comment>
<feature type="binding site" evidence="8">
    <location>
        <position position="250"/>
    </location>
    <ligand>
        <name>NADP(+)</name>
        <dbReference type="ChEBI" id="CHEBI:58349"/>
    </ligand>
</feature>
<dbReference type="Gene3D" id="3.40.50.10860">
    <property type="entry name" value="Leucine Dehydrogenase, chain A, domain 1"/>
    <property type="match status" value="1"/>
</dbReference>
<feature type="binding site" evidence="8">
    <location>
        <position position="229"/>
    </location>
    <ligand>
        <name>shikimate</name>
        <dbReference type="ChEBI" id="CHEBI:36208"/>
    </ligand>
</feature>
<evidence type="ECO:0000259" key="9">
    <source>
        <dbReference type="Pfam" id="PF01488"/>
    </source>
</evidence>
<dbReference type="InterPro" id="IPR011342">
    <property type="entry name" value="Shikimate_DH"/>
</dbReference>
<comment type="catalytic activity">
    <reaction evidence="7 8">
        <text>shikimate + NADP(+) = 3-dehydroshikimate + NADPH + H(+)</text>
        <dbReference type="Rhea" id="RHEA:17737"/>
        <dbReference type="ChEBI" id="CHEBI:15378"/>
        <dbReference type="ChEBI" id="CHEBI:16630"/>
        <dbReference type="ChEBI" id="CHEBI:36208"/>
        <dbReference type="ChEBI" id="CHEBI:57783"/>
        <dbReference type="ChEBI" id="CHEBI:58349"/>
        <dbReference type="EC" id="1.1.1.25"/>
    </reaction>
</comment>
<keyword evidence="3 8" id="KW-0028">Amino-acid biosynthesis</keyword>
<dbReference type="Gene3D" id="3.40.50.720">
    <property type="entry name" value="NAD(P)-binding Rossmann-like Domain"/>
    <property type="match status" value="1"/>
</dbReference>
<gene>
    <name evidence="8" type="primary">aroE</name>
    <name evidence="12" type="ORF">HMPREF9623_00630</name>
</gene>
<dbReference type="PANTHER" id="PTHR21089">
    <property type="entry name" value="SHIKIMATE DEHYDROGENASE"/>
    <property type="match status" value="1"/>
</dbReference>
<evidence type="ECO:0000256" key="5">
    <source>
        <dbReference type="ARBA" id="ARBA00023002"/>
    </source>
</evidence>
<evidence type="ECO:0000256" key="3">
    <source>
        <dbReference type="ARBA" id="ARBA00022605"/>
    </source>
</evidence>
<name>A0AA36Y539_9FIRM</name>
<comment type="function">
    <text evidence="8">Involved in the biosynthesis of the chorismate, which leads to the biosynthesis of aromatic amino acids. Catalyzes the reversible NADPH linked reduction of 3-dehydroshikimate (DHSA) to yield shikimate (SA).</text>
</comment>
<dbReference type="NCBIfam" id="TIGR00507">
    <property type="entry name" value="aroE"/>
    <property type="match status" value="1"/>
</dbReference>
<evidence type="ECO:0000256" key="1">
    <source>
        <dbReference type="ARBA" id="ARBA00004871"/>
    </source>
</evidence>
<evidence type="ECO:0000313" key="13">
    <source>
        <dbReference type="Proteomes" id="UP000018466"/>
    </source>
</evidence>
<dbReference type="InterPro" id="IPR013708">
    <property type="entry name" value="Shikimate_DH-bd_N"/>
</dbReference>
<evidence type="ECO:0000256" key="2">
    <source>
        <dbReference type="ARBA" id="ARBA00012962"/>
    </source>
</evidence>
<evidence type="ECO:0000259" key="10">
    <source>
        <dbReference type="Pfam" id="PF08501"/>
    </source>
</evidence>
<feature type="binding site" evidence="8">
    <location>
        <position position="107"/>
    </location>
    <ligand>
        <name>shikimate</name>
        <dbReference type="ChEBI" id="CHEBI:36208"/>
    </ligand>
</feature>
<dbReference type="GO" id="GO:0050661">
    <property type="term" value="F:NADP binding"/>
    <property type="evidence" value="ECO:0007669"/>
    <property type="project" value="InterPro"/>
</dbReference>
<evidence type="ECO:0000256" key="6">
    <source>
        <dbReference type="ARBA" id="ARBA00023141"/>
    </source>
</evidence>
<evidence type="ECO:0000259" key="11">
    <source>
        <dbReference type="Pfam" id="PF18317"/>
    </source>
</evidence>
<dbReference type="InterPro" id="IPR022893">
    <property type="entry name" value="Shikimate_DH_fam"/>
</dbReference>
<sequence>MIDAKTKVLGLLAHPIGHSLSPLLQNTLATVCGENVAYLPFEVKNPEELGAAICGAHALGIAGFNVTVPYKEAVIPHLCGLSEEARLIGAVNTLVRTEEGYVGHNTDIAGMATMLARRNLRMEGAHILLLGAGGAARSAAVLAATGGAAELVILNRNTARAEALAKAVRDINPFLTVRTAALEHWRELPGNDYLCIQCTSVGMWPNTEETIVEDPRFFEKLSAAADIVYTPEETKFLRLARAAGKPVAGGLAMLISQGAHAFSLWTGKRCTAEQEEELLTLAKGALPA</sequence>
<dbReference type="SUPFAM" id="SSF53223">
    <property type="entry name" value="Aminoacid dehydrogenase-like, N-terminal domain"/>
    <property type="match status" value="1"/>
</dbReference>
<comment type="pathway">
    <text evidence="1 8">Metabolic intermediate biosynthesis; chorismate biosynthesis; chorismate from D-erythrose 4-phosphate and phosphoenolpyruvate: step 4/7.</text>
</comment>
<feature type="binding site" evidence="8">
    <location>
        <position position="227"/>
    </location>
    <ligand>
        <name>NADP(+)</name>
        <dbReference type="ChEBI" id="CHEBI:58349"/>
    </ligand>
</feature>
<dbReference type="InterPro" id="IPR046346">
    <property type="entry name" value="Aminoacid_DH-like_N_sf"/>
</dbReference>
<feature type="binding site" evidence="8">
    <location>
        <begin position="131"/>
        <end position="135"/>
    </location>
    <ligand>
        <name>NADP(+)</name>
        <dbReference type="ChEBI" id="CHEBI:58349"/>
    </ligand>
</feature>
<accession>A0AA36Y539</accession>
<dbReference type="RefSeq" id="WP_009532463.1">
    <property type="nucleotide sequence ID" value="NZ_JH590862.1"/>
</dbReference>
<evidence type="ECO:0000256" key="7">
    <source>
        <dbReference type="ARBA" id="ARBA00049442"/>
    </source>
</evidence>
<dbReference type="SUPFAM" id="SSF51735">
    <property type="entry name" value="NAD(P)-binding Rossmann-fold domains"/>
    <property type="match status" value="1"/>
</dbReference>
<protein>
    <recommendedName>
        <fullName evidence="2 8">Shikimate dehydrogenase (NADP(+))</fullName>
        <shortName evidence="8">SDH</shortName>
        <ecNumber evidence="2 8">1.1.1.25</ecNumber>
    </recommendedName>
</protein>
<evidence type="ECO:0000256" key="8">
    <source>
        <dbReference type="HAMAP-Rule" id="MF_00222"/>
    </source>
</evidence>
<dbReference type="GO" id="GO:0009423">
    <property type="term" value="P:chorismate biosynthetic process"/>
    <property type="evidence" value="ECO:0007669"/>
    <property type="project" value="UniProtKB-UniRule"/>
</dbReference>
<comment type="subunit">
    <text evidence="8">Homodimer.</text>
</comment>
<evidence type="ECO:0000256" key="4">
    <source>
        <dbReference type="ARBA" id="ARBA00022857"/>
    </source>
</evidence>
<keyword evidence="13" id="KW-1185">Reference proteome</keyword>
<comment type="similarity">
    <text evidence="8">Belongs to the shikimate dehydrogenase family.</text>
</comment>
<dbReference type="PANTHER" id="PTHR21089:SF1">
    <property type="entry name" value="BIFUNCTIONAL 3-DEHYDROQUINATE DEHYDRATASE_SHIKIMATE DEHYDROGENASE, CHLOROPLASTIC"/>
    <property type="match status" value="1"/>
</dbReference>
<dbReference type="Pfam" id="PF01488">
    <property type="entry name" value="Shikimate_DH"/>
    <property type="match status" value="1"/>
</dbReference>
<keyword evidence="5 8" id="KW-0560">Oxidoreductase</keyword>
<feature type="binding site" evidence="8">
    <location>
        <position position="67"/>
    </location>
    <ligand>
        <name>shikimate</name>
        <dbReference type="ChEBI" id="CHEBI:36208"/>
    </ligand>
</feature>
<feature type="binding site" evidence="8">
    <location>
        <position position="83"/>
    </location>
    <ligand>
        <name>NADP(+)</name>
        <dbReference type="ChEBI" id="CHEBI:58349"/>
    </ligand>
</feature>
<proteinExistence type="inferred from homology"/>
<dbReference type="AlphaFoldDB" id="A0AA36Y539"/>
<feature type="domain" description="Quinate/shikimate 5-dehydrogenase/glutamyl-tRNA reductase" evidence="9">
    <location>
        <begin position="115"/>
        <end position="170"/>
    </location>
</feature>
<feature type="active site" description="Proton acceptor" evidence="8">
    <location>
        <position position="71"/>
    </location>
</feature>
<dbReference type="GO" id="GO:0009073">
    <property type="term" value="P:aromatic amino acid family biosynthetic process"/>
    <property type="evidence" value="ECO:0007669"/>
    <property type="project" value="UniProtKB-KW"/>
</dbReference>
<feature type="domain" description="Shikimate dehydrogenase substrate binding N-terminal" evidence="10">
    <location>
        <begin position="11"/>
        <end position="94"/>
    </location>
</feature>
<feature type="binding site" evidence="8">
    <location>
        <position position="92"/>
    </location>
    <ligand>
        <name>shikimate</name>
        <dbReference type="ChEBI" id="CHEBI:36208"/>
    </ligand>
</feature>
<dbReference type="GO" id="GO:0019632">
    <property type="term" value="P:shikimate metabolic process"/>
    <property type="evidence" value="ECO:0007669"/>
    <property type="project" value="InterPro"/>
</dbReference>
<comment type="caution">
    <text evidence="8">Lacks conserved residue(s) required for the propagation of feature annotation.</text>
</comment>